<gene>
    <name evidence="2" type="ORF">GCM10010406_52350</name>
</gene>
<name>A0ABP6A555_9ACTN</name>
<feature type="transmembrane region" description="Helical" evidence="1">
    <location>
        <begin position="68"/>
        <end position="87"/>
    </location>
</feature>
<protein>
    <submittedName>
        <fullName evidence="2">Uncharacterized protein</fullName>
    </submittedName>
</protein>
<reference evidence="3" key="1">
    <citation type="journal article" date="2019" name="Int. J. Syst. Evol. Microbiol.">
        <title>The Global Catalogue of Microorganisms (GCM) 10K type strain sequencing project: providing services to taxonomists for standard genome sequencing and annotation.</title>
        <authorList>
            <consortium name="The Broad Institute Genomics Platform"/>
            <consortium name="The Broad Institute Genome Sequencing Center for Infectious Disease"/>
            <person name="Wu L."/>
            <person name="Ma J."/>
        </authorList>
    </citation>
    <scope>NUCLEOTIDE SEQUENCE [LARGE SCALE GENOMIC DNA]</scope>
    <source>
        <strain evidence="3">JCM 6307</strain>
    </source>
</reference>
<keyword evidence="1" id="KW-0812">Transmembrane</keyword>
<comment type="caution">
    <text evidence="2">The sequence shown here is derived from an EMBL/GenBank/DDBJ whole genome shotgun (WGS) entry which is preliminary data.</text>
</comment>
<evidence type="ECO:0000256" key="1">
    <source>
        <dbReference type="SAM" id="Phobius"/>
    </source>
</evidence>
<sequence length="93" mass="10170">MISAVVLVPLNLATAFCIYSVLSITPRGAWDDDALTGIATAGFFAEVLAVLTALLTIGPVKARWLSKWWFAAPIVMFAIAWARLSYIDHVYPE</sequence>
<evidence type="ECO:0000313" key="3">
    <source>
        <dbReference type="Proteomes" id="UP001501358"/>
    </source>
</evidence>
<proteinExistence type="predicted"/>
<keyword evidence="1" id="KW-0472">Membrane</keyword>
<dbReference type="Proteomes" id="UP001501358">
    <property type="component" value="Unassembled WGS sequence"/>
</dbReference>
<organism evidence="2 3">
    <name type="scientific">Streptomyces thermolineatus</name>
    <dbReference type="NCBI Taxonomy" id="44033"/>
    <lineage>
        <taxon>Bacteria</taxon>
        <taxon>Bacillati</taxon>
        <taxon>Actinomycetota</taxon>
        <taxon>Actinomycetes</taxon>
        <taxon>Kitasatosporales</taxon>
        <taxon>Streptomycetaceae</taxon>
        <taxon>Streptomyces</taxon>
    </lineage>
</organism>
<keyword evidence="1" id="KW-1133">Transmembrane helix</keyword>
<feature type="transmembrane region" description="Helical" evidence="1">
    <location>
        <begin position="34"/>
        <end position="56"/>
    </location>
</feature>
<keyword evidence="3" id="KW-1185">Reference proteome</keyword>
<dbReference type="EMBL" id="BAAATA010000048">
    <property type="protein sequence ID" value="GAA2509437.1"/>
    <property type="molecule type" value="Genomic_DNA"/>
</dbReference>
<dbReference type="RefSeq" id="WP_344385904.1">
    <property type="nucleotide sequence ID" value="NZ_BAAATA010000048.1"/>
</dbReference>
<accession>A0ABP6A555</accession>
<evidence type="ECO:0000313" key="2">
    <source>
        <dbReference type="EMBL" id="GAA2509437.1"/>
    </source>
</evidence>